<dbReference type="SUPFAM" id="SSF52087">
    <property type="entry name" value="CRAL/TRIO domain"/>
    <property type="match status" value="1"/>
</dbReference>
<dbReference type="InterPro" id="IPR036273">
    <property type="entry name" value="CRAL/TRIO_N_dom_sf"/>
</dbReference>
<dbReference type="PANTHER" id="PTHR10174:SF222">
    <property type="entry name" value="GH10083P-RELATED"/>
    <property type="match status" value="1"/>
</dbReference>
<dbReference type="InterPro" id="IPR036865">
    <property type="entry name" value="CRAL-TRIO_dom_sf"/>
</dbReference>
<dbReference type="Gene3D" id="3.40.525.10">
    <property type="entry name" value="CRAL-TRIO lipid binding domain"/>
    <property type="match status" value="1"/>
</dbReference>
<dbReference type="Pfam" id="PF00650">
    <property type="entry name" value="CRAL_TRIO"/>
    <property type="match status" value="1"/>
</dbReference>
<feature type="domain" description="CRAL-TRIO" evidence="1">
    <location>
        <begin position="135"/>
        <end position="292"/>
    </location>
</feature>
<dbReference type="GO" id="GO:1902936">
    <property type="term" value="F:phosphatidylinositol bisphosphate binding"/>
    <property type="evidence" value="ECO:0007669"/>
    <property type="project" value="TreeGrafter"/>
</dbReference>
<gene>
    <name evidence="2" type="ORF">RR46_10177</name>
</gene>
<dbReference type="EMBL" id="KQ459582">
    <property type="protein sequence ID" value="KPI98859.1"/>
    <property type="molecule type" value="Genomic_DNA"/>
</dbReference>
<dbReference type="GO" id="GO:0016020">
    <property type="term" value="C:membrane"/>
    <property type="evidence" value="ECO:0007669"/>
    <property type="project" value="TreeGrafter"/>
</dbReference>
<evidence type="ECO:0000313" key="2">
    <source>
        <dbReference type="EMBL" id="KPI98859.1"/>
    </source>
</evidence>
<dbReference type="PANTHER" id="PTHR10174">
    <property type="entry name" value="ALPHA-TOCOPHEROL TRANSFER PROTEIN-RELATED"/>
    <property type="match status" value="1"/>
</dbReference>
<dbReference type="AlphaFoldDB" id="A0A194Q1J1"/>
<organism evidence="2 3">
    <name type="scientific">Papilio xuthus</name>
    <name type="common">Asian swallowtail butterfly</name>
    <dbReference type="NCBI Taxonomy" id="66420"/>
    <lineage>
        <taxon>Eukaryota</taxon>
        <taxon>Metazoa</taxon>
        <taxon>Ecdysozoa</taxon>
        <taxon>Arthropoda</taxon>
        <taxon>Hexapoda</taxon>
        <taxon>Insecta</taxon>
        <taxon>Pterygota</taxon>
        <taxon>Neoptera</taxon>
        <taxon>Endopterygota</taxon>
        <taxon>Lepidoptera</taxon>
        <taxon>Glossata</taxon>
        <taxon>Ditrysia</taxon>
        <taxon>Papilionoidea</taxon>
        <taxon>Papilionidae</taxon>
        <taxon>Papilioninae</taxon>
        <taxon>Papilio</taxon>
    </lineage>
</organism>
<proteinExistence type="predicted"/>
<name>A0A194Q1J1_PAPXU</name>
<dbReference type="PRINTS" id="PR00180">
    <property type="entry name" value="CRETINALDHBP"/>
</dbReference>
<dbReference type="SUPFAM" id="SSF46938">
    <property type="entry name" value="CRAL/TRIO N-terminal domain"/>
    <property type="match status" value="1"/>
</dbReference>
<dbReference type="CDD" id="cd00170">
    <property type="entry name" value="SEC14"/>
    <property type="match status" value="1"/>
</dbReference>
<sequence>MWAVDKIRLGPTAVEGHSLDFDNLSVARNLFVKILMYLDGQNNLLLYTEEDKQAVKKEIGLKDSVLEEDIDAILEWFKKEPHLAESPIERHLIEKFLVVAKGSREKTKKRIDNFYKYRTLAPELIQSRIDALTKPDHKLWTFFRQAIIPKLYDGKRITVVGFSGDASAFDTEVMYRNIILTVDLRLKYDYMFSDIWIVDLNNTGLGHLLRVNPVILQKAVNLYQESVGIRVKHIHCVNAPVFGHHVVNFMKKFVKAKMIDRVIIHDTMESLHKYVPKEYLPKDYGGDMPSLVEFTESLNREVKNDKIKGVLIDYCKLVSDESKRPREKYDEECIVGSFKKLDFD</sequence>
<evidence type="ECO:0000313" key="3">
    <source>
        <dbReference type="Proteomes" id="UP000053268"/>
    </source>
</evidence>
<dbReference type="InterPro" id="IPR001251">
    <property type="entry name" value="CRAL-TRIO_dom"/>
</dbReference>
<dbReference type="PROSITE" id="PS50191">
    <property type="entry name" value="CRAL_TRIO"/>
    <property type="match status" value="1"/>
</dbReference>
<dbReference type="Proteomes" id="UP000053268">
    <property type="component" value="Unassembled WGS sequence"/>
</dbReference>
<evidence type="ECO:0000259" key="1">
    <source>
        <dbReference type="PROSITE" id="PS50191"/>
    </source>
</evidence>
<reference evidence="2 3" key="1">
    <citation type="journal article" date="2015" name="Nat. Commun.">
        <title>Outbred genome sequencing and CRISPR/Cas9 gene editing in butterflies.</title>
        <authorList>
            <person name="Li X."/>
            <person name="Fan D."/>
            <person name="Zhang W."/>
            <person name="Liu G."/>
            <person name="Zhang L."/>
            <person name="Zhao L."/>
            <person name="Fang X."/>
            <person name="Chen L."/>
            <person name="Dong Y."/>
            <person name="Chen Y."/>
            <person name="Ding Y."/>
            <person name="Zhao R."/>
            <person name="Feng M."/>
            <person name="Zhu Y."/>
            <person name="Feng Y."/>
            <person name="Jiang X."/>
            <person name="Zhu D."/>
            <person name="Xiang H."/>
            <person name="Feng X."/>
            <person name="Li S."/>
            <person name="Wang J."/>
            <person name="Zhang G."/>
            <person name="Kronforst M.R."/>
            <person name="Wang W."/>
        </authorList>
    </citation>
    <scope>NUCLEOTIDE SEQUENCE [LARGE SCALE GENOMIC DNA]</scope>
    <source>
        <strain evidence="2">Ya'a_city_454_Px</strain>
        <tissue evidence="2">Whole body</tissue>
    </source>
</reference>
<dbReference type="STRING" id="66420.A0A194Q1J1"/>
<keyword evidence="3" id="KW-1185">Reference proteome</keyword>
<accession>A0A194Q1J1</accession>
<protein>
    <submittedName>
        <fullName evidence="2">Clavesin-1</fullName>
    </submittedName>
</protein>